<dbReference type="InParanoid" id="T0QAK8"/>
<protein>
    <submittedName>
        <fullName evidence="2">Uncharacterized protein</fullName>
    </submittedName>
</protein>
<sequence length="223" mass="25476">MRVVSKVVDTDGFAHASLHSTKAQTRFLALMSNHRSDSDSESLQSKCSKKKKKKPLTTDSQQAKTRPTPASSCDVHTREALRQEELHQEELRPEELRREEQEEDAERQMATERDDDENALQRNGALLAPPDHALLANFANDDAETASEDIDAVVQPAPEKRKTTRKAPNDDEHAKMFQLMLHELRDERQERMELARTMEHERMMLALQSLAKIIEARSNVNNV</sequence>
<feature type="region of interest" description="Disordered" evidence="1">
    <location>
        <begin position="33"/>
        <end position="118"/>
    </location>
</feature>
<dbReference type="AlphaFoldDB" id="T0QAK8"/>
<feature type="compositionally biased region" description="Polar residues" evidence="1">
    <location>
        <begin position="57"/>
        <end position="71"/>
    </location>
</feature>
<gene>
    <name evidence="2" type="ORF">SDRG_07722</name>
</gene>
<feature type="region of interest" description="Disordered" evidence="1">
    <location>
        <begin position="150"/>
        <end position="172"/>
    </location>
</feature>
<dbReference type="Proteomes" id="UP000030762">
    <property type="component" value="Unassembled WGS sequence"/>
</dbReference>
<dbReference type="GeneID" id="19948449"/>
<dbReference type="RefSeq" id="XP_008611796.1">
    <property type="nucleotide sequence ID" value="XM_008613574.1"/>
</dbReference>
<reference evidence="2 3" key="1">
    <citation type="submission" date="2012-04" db="EMBL/GenBank/DDBJ databases">
        <title>The Genome Sequence of Saprolegnia declina VS20.</title>
        <authorList>
            <consortium name="The Broad Institute Genome Sequencing Platform"/>
            <person name="Russ C."/>
            <person name="Nusbaum C."/>
            <person name="Tyler B."/>
            <person name="van West P."/>
            <person name="Dieguez-Uribeondo J."/>
            <person name="de Bruijn I."/>
            <person name="Tripathy S."/>
            <person name="Jiang R."/>
            <person name="Young S.K."/>
            <person name="Zeng Q."/>
            <person name="Gargeya S."/>
            <person name="Fitzgerald M."/>
            <person name="Haas B."/>
            <person name="Abouelleil A."/>
            <person name="Alvarado L."/>
            <person name="Arachchi H.M."/>
            <person name="Berlin A."/>
            <person name="Chapman S.B."/>
            <person name="Goldberg J."/>
            <person name="Griggs A."/>
            <person name="Gujja S."/>
            <person name="Hansen M."/>
            <person name="Howarth C."/>
            <person name="Imamovic A."/>
            <person name="Larimer J."/>
            <person name="McCowen C."/>
            <person name="Montmayeur A."/>
            <person name="Murphy C."/>
            <person name="Neiman D."/>
            <person name="Pearson M."/>
            <person name="Priest M."/>
            <person name="Roberts A."/>
            <person name="Saif S."/>
            <person name="Shea T."/>
            <person name="Sisk P."/>
            <person name="Sykes S."/>
            <person name="Wortman J."/>
            <person name="Nusbaum C."/>
            <person name="Birren B."/>
        </authorList>
    </citation>
    <scope>NUCLEOTIDE SEQUENCE [LARGE SCALE GENOMIC DNA]</scope>
    <source>
        <strain evidence="2 3">VS20</strain>
    </source>
</reference>
<evidence type="ECO:0000256" key="1">
    <source>
        <dbReference type="SAM" id="MobiDB-lite"/>
    </source>
</evidence>
<dbReference type="VEuPathDB" id="FungiDB:SDRG_07722"/>
<keyword evidence="3" id="KW-1185">Reference proteome</keyword>
<evidence type="ECO:0000313" key="3">
    <source>
        <dbReference type="Proteomes" id="UP000030762"/>
    </source>
</evidence>
<evidence type="ECO:0000313" key="2">
    <source>
        <dbReference type="EMBL" id="EQC34924.1"/>
    </source>
</evidence>
<accession>T0QAK8</accession>
<name>T0QAK8_SAPDV</name>
<organism evidence="2 3">
    <name type="scientific">Saprolegnia diclina (strain VS20)</name>
    <dbReference type="NCBI Taxonomy" id="1156394"/>
    <lineage>
        <taxon>Eukaryota</taxon>
        <taxon>Sar</taxon>
        <taxon>Stramenopiles</taxon>
        <taxon>Oomycota</taxon>
        <taxon>Saprolegniomycetes</taxon>
        <taxon>Saprolegniales</taxon>
        <taxon>Saprolegniaceae</taxon>
        <taxon>Saprolegnia</taxon>
    </lineage>
</organism>
<feature type="compositionally biased region" description="Basic and acidic residues" evidence="1">
    <location>
        <begin position="75"/>
        <end position="112"/>
    </location>
</feature>
<proteinExistence type="predicted"/>
<dbReference type="EMBL" id="JH767153">
    <property type="protein sequence ID" value="EQC34924.1"/>
    <property type="molecule type" value="Genomic_DNA"/>
</dbReference>